<dbReference type="EMBL" id="CAXIEN010000001">
    <property type="protein sequence ID" value="CAL1260833.1"/>
    <property type="molecule type" value="Genomic_DNA"/>
</dbReference>
<dbReference type="PANTHER" id="PTHR43115:SF4">
    <property type="entry name" value="DEHYDROGENASE_REDUCTASE SDR FAMILY MEMBER 11"/>
    <property type="match status" value="1"/>
</dbReference>
<dbReference type="AlphaFoldDB" id="A0AAV1YPV4"/>
<name>A0AAV1YPV4_9ARAC</name>
<keyword evidence="4" id="KW-1185">Reference proteome</keyword>
<comment type="caution">
    <text evidence="3">The sequence shown here is derived from an EMBL/GenBank/DDBJ whole genome shotgun (WGS) entry which is preliminary data.</text>
</comment>
<evidence type="ECO:0000256" key="1">
    <source>
        <dbReference type="ARBA" id="ARBA00006484"/>
    </source>
</evidence>
<organism evidence="3 4">
    <name type="scientific">Larinioides sclopetarius</name>
    <dbReference type="NCBI Taxonomy" id="280406"/>
    <lineage>
        <taxon>Eukaryota</taxon>
        <taxon>Metazoa</taxon>
        <taxon>Ecdysozoa</taxon>
        <taxon>Arthropoda</taxon>
        <taxon>Chelicerata</taxon>
        <taxon>Arachnida</taxon>
        <taxon>Araneae</taxon>
        <taxon>Araneomorphae</taxon>
        <taxon>Entelegynae</taxon>
        <taxon>Araneoidea</taxon>
        <taxon>Araneidae</taxon>
        <taxon>Larinioides</taxon>
    </lineage>
</organism>
<evidence type="ECO:0000313" key="4">
    <source>
        <dbReference type="Proteomes" id="UP001497382"/>
    </source>
</evidence>
<dbReference type="Proteomes" id="UP001497382">
    <property type="component" value="Unassembled WGS sequence"/>
</dbReference>
<sequence length="135" mass="15286">MSCFSSIGGHRQSALGMPGLHFYSGTKFMVRALTEGLRRELKALNSHIRIAKEKSLQVFSRDLHFSLQSLSPGMVETEFFGRYLKNDPTRSAENVFKSMKALEAKDIADSVLYILKTPPHVEVHDIILRPYDQAM</sequence>
<evidence type="ECO:0000256" key="2">
    <source>
        <dbReference type="ARBA" id="ARBA00023002"/>
    </source>
</evidence>
<dbReference type="GO" id="GO:0016491">
    <property type="term" value="F:oxidoreductase activity"/>
    <property type="evidence" value="ECO:0007669"/>
    <property type="project" value="UniProtKB-KW"/>
</dbReference>
<comment type="similarity">
    <text evidence="1">Belongs to the short-chain dehydrogenases/reductases (SDR) family.</text>
</comment>
<dbReference type="SUPFAM" id="SSF51735">
    <property type="entry name" value="NAD(P)-binding Rossmann-fold domains"/>
    <property type="match status" value="1"/>
</dbReference>
<dbReference type="PANTHER" id="PTHR43115">
    <property type="entry name" value="DEHYDROGENASE/REDUCTASE SDR FAMILY MEMBER 11"/>
    <property type="match status" value="1"/>
</dbReference>
<reference evidence="3 4" key="1">
    <citation type="submission" date="2024-04" db="EMBL/GenBank/DDBJ databases">
        <authorList>
            <person name="Rising A."/>
            <person name="Reimegard J."/>
            <person name="Sonavane S."/>
            <person name="Akerstrom W."/>
            <person name="Nylinder S."/>
            <person name="Hedman E."/>
            <person name="Kallberg Y."/>
        </authorList>
    </citation>
    <scope>NUCLEOTIDE SEQUENCE [LARGE SCALE GENOMIC DNA]</scope>
</reference>
<dbReference type="InterPro" id="IPR036291">
    <property type="entry name" value="NAD(P)-bd_dom_sf"/>
</dbReference>
<proteinExistence type="inferred from homology"/>
<gene>
    <name evidence="3" type="ORF">LARSCL_LOCUS61</name>
</gene>
<keyword evidence="2" id="KW-0560">Oxidoreductase</keyword>
<evidence type="ECO:0000313" key="3">
    <source>
        <dbReference type="EMBL" id="CAL1260833.1"/>
    </source>
</evidence>
<dbReference type="Gene3D" id="3.40.50.720">
    <property type="entry name" value="NAD(P)-binding Rossmann-like Domain"/>
    <property type="match status" value="1"/>
</dbReference>
<accession>A0AAV1YPV4</accession>
<protein>
    <submittedName>
        <fullName evidence="3">Uncharacterized protein</fullName>
    </submittedName>
</protein>